<evidence type="ECO:0000313" key="2">
    <source>
        <dbReference type="Proteomes" id="UP001057452"/>
    </source>
</evidence>
<evidence type="ECO:0000313" key="1">
    <source>
        <dbReference type="EMBL" id="KAI4817838.1"/>
    </source>
</evidence>
<sequence length="51" mass="5331">PPPLPPPTAASPPPSSSSSHARTHCIFLCRQHGAAPSQLPLSFLCCSRAPR</sequence>
<feature type="non-terminal residue" evidence="1">
    <location>
        <position position="51"/>
    </location>
</feature>
<dbReference type="EMBL" id="CM043795">
    <property type="protein sequence ID" value="KAI4817838.1"/>
    <property type="molecule type" value="Genomic_DNA"/>
</dbReference>
<name>A0ACB9WWP1_CHAAC</name>
<dbReference type="Proteomes" id="UP001057452">
    <property type="component" value="Chromosome 11"/>
</dbReference>
<proteinExistence type="predicted"/>
<organism evidence="1 2">
    <name type="scientific">Chaenocephalus aceratus</name>
    <name type="common">Blackfin icefish</name>
    <name type="synonym">Chaenichthys aceratus</name>
    <dbReference type="NCBI Taxonomy" id="36190"/>
    <lineage>
        <taxon>Eukaryota</taxon>
        <taxon>Metazoa</taxon>
        <taxon>Chordata</taxon>
        <taxon>Craniata</taxon>
        <taxon>Vertebrata</taxon>
        <taxon>Euteleostomi</taxon>
        <taxon>Actinopterygii</taxon>
        <taxon>Neopterygii</taxon>
        <taxon>Teleostei</taxon>
        <taxon>Neoteleostei</taxon>
        <taxon>Acanthomorphata</taxon>
        <taxon>Eupercaria</taxon>
        <taxon>Perciformes</taxon>
        <taxon>Notothenioidei</taxon>
        <taxon>Channichthyidae</taxon>
        <taxon>Chaenocephalus</taxon>
    </lineage>
</organism>
<reference evidence="1" key="1">
    <citation type="submission" date="2022-05" db="EMBL/GenBank/DDBJ databases">
        <title>Chromosome-level genome of Chaenocephalus aceratus.</title>
        <authorList>
            <person name="Park H."/>
        </authorList>
    </citation>
    <scope>NUCLEOTIDE SEQUENCE</scope>
    <source>
        <strain evidence="1">KU_202001</strain>
    </source>
</reference>
<accession>A0ACB9WWP1</accession>
<comment type="caution">
    <text evidence="1">The sequence shown here is derived from an EMBL/GenBank/DDBJ whole genome shotgun (WGS) entry which is preliminary data.</text>
</comment>
<gene>
    <name evidence="1" type="ORF">KUCAC02_011211</name>
</gene>
<keyword evidence="2" id="KW-1185">Reference proteome</keyword>
<protein>
    <submittedName>
        <fullName evidence="1">Uncharacterized protein</fullName>
    </submittedName>
</protein>
<feature type="non-terminal residue" evidence="1">
    <location>
        <position position="1"/>
    </location>
</feature>